<sequence>DYSNFTFRLDTDDLQNWPLPEWASGSGRLWTRIENPVLDQDGNPLFWFDVLCLTGTPLSEKGYFMNLYNYKDK</sequence>
<dbReference type="AlphaFoldDB" id="X1W2Y0"/>
<reference evidence="1" key="1">
    <citation type="journal article" date="2014" name="Front. Microbiol.">
        <title>High frequency of phylogenetically diverse reductive dehalogenase-homologous genes in deep subseafloor sedimentary metagenomes.</title>
        <authorList>
            <person name="Kawai M."/>
            <person name="Futagami T."/>
            <person name="Toyoda A."/>
            <person name="Takaki Y."/>
            <person name="Nishi S."/>
            <person name="Hori S."/>
            <person name="Arai W."/>
            <person name="Tsubouchi T."/>
            <person name="Morono Y."/>
            <person name="Uchiyama I."/>
            <person name="Ito T."/>
            <person name="Fujiyama A."/>
            <person name="Inagaki F."/>
            <person name="Takami H."/>
        </authorList>
    </citation>
    <scope>NUCLEOTIDE SEQUENCE</scope>
    <source>
        <strain evidence="1">Expedition CK06-06</strain>
    </source>
</reference>
<protein>
    <submittedName>
        <fullName evidence="1">Uncharacterized protein</fullName>
    </submittedName>
</protein>
<name>X1W2Y0_9ZZZZ</name>
<dbReference type="EMBL" id="BARW01038761">
    <property type="protein sequence ID" value="GAJ24490.1"/>
    <property type="molecule type" value="Genomic_DNA"/>
</dbReference>
<evidence type="ECO:0000313" key="1">
    <source>
        <dbReference type="EMBL" id="GAJ24490.1"/>
    </source>
</evidence>
<feature type="non-terminal residue" evidence="1">
    <location>
        <position position="1"/>
    </location>
</feature>
<gene>
    <name evidence="1" type="ORF">S12H4_59352</name>
</gene>
<organism evidence="1">
    <name type="scientific">marine sediment metagenome</name>
    <dbReference type="NCBI Taxonomy" id="412755"/>
    <lineage>
        <taxon>unclassified sequences</taxon>
        <taxon>metagenomes</taxon>
        <taxon>ecological metagenomes</taxon>
    </lineage>
</organism>
<comment type="caution">
    <text evidence="1">The sequence shown here is derived from an EMBL/GenBank/DDBJ whole genome shotgun (WGS) entry which is preliminary data.</text>
</comment>
<proteinExistence type="predicted"/>
<accession>X1W2Y0</accession>